<evidence type="ECO:0000256" key="14">
    <source>
        <dbReference type="SAM" id="Coils"/>
    </source>
</evidence>
<keyword evidence="5" id="KW-0597">Phosphoprotein</keyword>
<dbReference type="Proteomes" id="UP000659697">
    <property type="component" value="Unassembled WGS sequence"/>
</dbReference>
<dbReference type="PIRSF" id="PIRSF036431">
    <property type="entry name" value="STHK_DctB"/>
    <property type="match status" value="1"/>
</dbReference>
<dbReference type="Gene3D" id="3.30.565.10">
    <property type="entry name" value="Histidine kinase-like ATPase, C-terminal domain"/>
    <property type="match status" value="1"/>
</dbReference>
<evidence type="ECO:0000256" key="9">
    <source>
        <dbReference type="ARBA" id="ARBA00022777"/>
    </source>
</evidence>
<feature type="transmembrane region" description="Helical" evidence="15">
    <location>
        <begin position="290"/>
        <end position="311"/>
    </location>
</feature>
<evidence type="ECO:0000313" key="17">
    <source>
        <dbReference type="EMBL" id="GHG66464.1"/>
    </source>
</evidence>
<evidence type="ECO:0000256" key="2">
    <source>
        <dbReference type="ARBA" id="ARBA00004651"/>
    </source>
</evidence>
<reference evidence="18" key="1">
    <citation type="journal article" date="2019" name="Int. J. Syst. Evol. Microbiol.">
        <title>The Global Catalogue of Microorganisms (GCM) 10K type strain sequencing project: providing services to taxonomists for standard genome sequencing and annotation.</title>
        <authorList>
            <consortium name="The Broad Institute Genomics Platform"/>
            <consortium name="The Broad Institute Genome Sequencing Center for Infectious Disease"/>
            <person name="Wu L."/>
            <person name="Ma J."/>
        </authorList>
    </citation>
    <scope>NUCLEOTIDE SEQUENCE [LARGE SCALE GENOMIC DNA]</scope>
    <source>
        <strain evidence="18">CGMCC 1.7003</strain>
    </source>
</reference>
<comment type="caution">
    <text evidence="17">The sequence shown here is derived from an EMBL/GenBank/DDBJ whole genome shotgun (WGS) entry which is preliminary data.</text>
</comment>
<feature type="domain" description="Histidine kinase" evidence="16">
    <location>
        <begin position="382"/>
        <end position="593"/>
    </location>
</feature>
<dbReference type="InterPro" id="IPR029151">
    <property type="entry name" value="Sensor-like_sf"/>
</dbReference>
<keyword evidence="9" id="KW-0418">Kinase</keyword>
<name>A0ABQ3KXQ3_9ALTE</name>
<evidence type="ECO:0000313" key="18">
    <source>
        <dbReference type="Proteomes" id="UP000659697"/>
    </source>
</evidence>
<dbReference type="InterPro" id="IPR036097">
    <property type="entry name" value="HisK_dim/P_sf"/>
</dbReference>
<dbReference type="InterPro" id="IPR033479">
    <property type="entry name" value="dCache_1"/>
</dbReference>
<keyword evidence="18" id="KW-1185">Reference proteome</keyword>
<dbReference type="EC" id="2.7.13.3" evidence="3"/>
<evidence type="ECO:0000256" key="7">
    <source>
        <dbReference type="ARBA" id="ARBA00022692"/>
    </source>
</evidence>
<dbReference type="InterPro" id="IPR036890">
    <property type="entry name" value="HATPase_C_sf"/>
</dbReference>
<keyword evidence="11 15" id="KW-1133">Transmembrane helix</keyword>
<dbReference type="SMART" id="SM00388">
    <property type="entry name" value="HisKA"/>
    <property type="match status" value="1"/>
</dbReference>
<dbReference type="InterPro" id="IPR003594">
    <property type="entry name" value="HATPase_dom"/>
</dbReference>
<dbReference type="InterPro" id="IPR017055">
    <property type="entry name" value="Sig_transdc_His_kinase_DctB"/>
</dbReference>
<keyword evidence="10" id="KW-0067">ATP-binding</keyword>
<evidence type="ECO:0000256" key="6">
    <source>
        <dbReference type="ARBA" id="ARBA00022679"/>
    </source>
</evidence>
<keyword evidence="7 15" id="KW-0812">Transmembrane</keyword>
<dbReference type="InterPro" id="IPR005467">
    <property type="entry name" value="His_kinase_dom"/>
</dbReference>
<dbReference type="PROSITE" id="PS50109">
    <property type="entry name" value="HIS_KIN"/>
    <property type="match status" value="1"/>
</dbReference>
<dbReference type="PRINTS" id="PR00344">
    <property type="entry name" value="BCTRLSENSOR"/>
</dbReference>
<dbReference type="Pfam" id="PF02743">
    <property type="entry name" value="dCache_1"/>
    <property type="match status" value="1"/>
</dbReference>
<feature type="transmembrane region" description="Helical" evidence="15">
    <location>
        <begin position="9"/>
        <end position="27"/>
    </location>
</feature>
<keyword evidence="12" id="KW-0902">Two-component regulatory system</keyword>
<keyword evidence="8" id="KW-0547">Nucleotide-binding</keyword>
<evidence type="ECO:0000256" key="15">
    <source>
        <dbReference type="SAM" id="Phobius"/>
    </source>
</evidence>
<evidence type="ECO:0000256" key="12">
    <source>
        <dbReference type="ARBA" id="ARBA00023012"/>
    </source>
</evidence>
<evidence type="ECO:0000256" key="3">
    <source>
        <dbReference type="ARBA" id="ARBA00012438"/>
    </source>
</evidence>
<comment type="catalytic activity">
    <reaction evidence="1">
        <text>ATP + protein L-histidine = ADP + protein N-phospho-L-histidine.</text>
        <dbReference type="EC" id="2.7.13.3"/>
    </reaction>
</comment>
<gene>
    <name evidence="17" type="primary">dctB</name>
    <name evidence="17" type="ORF">GCM10010919_14160</name>
</gene>
<dbReference type="SUPFAM" id="SSF55874">
    <property type="entry name" value="ATPase domain of HSP90 chaperone/DNA topoisomerase II/histidine kinase"/>
    <property type="match status" value="1"/>
</dbReference>
<dbReference type="SUPFAM" id="SSF47384">
    <property type="entry name" value="Homodimeric domain of signal transducing histidine kinase"/>
    <property type="match status" value="1"/>
</dbReference>
<feature type="coiled-coil region" evidence="14">
    <location>
        <begin position="325"/>
        <end position="373"/>
    </location>
</feature>
<keyword evidence="6" id="KW-0808">Transferase</keyword>
<dbReference type="Pfam" id="PF00512">
    <property type="entry name" value="HisKA"/>
    <property type="match status" value="1"/>
</dbReference>
<evidence type="ECO:0000256" key="1">
    <source>
        <dbReference type="ARBA" id="ARBA00000085"/>
    </source>
</evidence>
<dbReference type="Pfam" id="PF02518">
    <property type="entry name" value="HATPase_c"/>
    <property type="match status" value="1"/>
</dbReference>
<dbReference type="SUPFAM" id="SSF103190">
    <property type="entry name" value="Sensory domain-like"/>
    <property type="match status" value="1"/>
</dbReference>
<sequence length="595" mass="66798">MRPLYRQPLIILLSLALITLGSYYLIFQQLLKQSQQLSSQHAIEFNQYLNLQLTRFSTLTDTLVQRPELKQLLAQPALDAEKTAVSRLLADFNLASGSASIYLMDPQGLVLASSNYGETVSFMDYNFGFRPYFTETINANKSYVDYGLGWVSNERGIYFAATVTNGQQQILGVLTVKLNIDQLELAYQSIASQSPLLFMLVDEEQTVIASNYEPWRLTWLGEQAVSRPRHPGVTLHALDVKQQGEIWQLPTDPIASPRQNKQFAVAIKENQRLPWQLILLQPLTSLQIQALQLAISLCLLLSVLLLAISFWRSRRQQQRQKAIMYNQLEHAVAERTESLQQSNQQLMHEIQQRNEAEQGLQQAQEQLLQAAKLATIGQLSASINHEINQPLTAMHSYLQSAQLLLQKARYAELAENLEKISQMLLRLNHIVKQFKSFSRKAANSPDVVRLKTLVQNALGILQPVLKQQKVHIQLLDAAATNVKVDPLQLEQVLVNLLGNAIQAAEQSSAPSLTIQISQSHEQAILQIHDNGPGIQPHVMEHLFEPFFTTKQGSGLGLGLSISRQIVQSYHGNLQIENHPAGGAIVTLTLPRYSPE</sequence>
<evidence type="ECO:0000256" key="11">
    <source>
        <dbReference type="ARBA" id="ARBA00022989"/>
    </source>
</evidence>
<organism evidence="17 18">
    <name type="scientific">Alishewanella longhuensis</name>
    <dbReference type="NCBI Taxonomy" id="1091037"/>
    <lineage>
        <taxon>Bacteria</taxon>
        <taxon>Pseudomonadati</taxon>
        <taxon>Pseudomonadota</taxon>
        <taxon>Gammaproteobacteria</taxon>
        <taxon>Alteromonadales</taxon>
        <taxon>Alteromonadaceae</taxon>
        <taxon>Alishewanella</taxon>
    </lineage>
</organism>
<keyword evidence="13 15" id="KW-0472">Membrane</keyword>
<dbReference type="RefSeq" id="WP_189431749.1">
    <property type="nucleotide sequence ID" value="NZ_BNAO01000003.1"/>
</dbReference>
<protein>
    <recommendedName>
        <fullName evidence="3">histidine kinase</fullName>
        <ecNumber evidence="3">2.7.13.3</ecNumber>
    </recommendedName>
</protein>
<dbReference type="EMBL" id="BNAO01000003">
    <property type="protein sequence ID" value="GHG66464.1"/>
    <property type="molecule type" value="Genomic_DNA"/>
</dbReference>
<keyword evidence="14" id="KW-0175">Coiled coil</keyword>
<dbReference type="PANTHER" id="PTHR43065">
    <property type="entry name" value="SENSOR HISTIDINE KINASE"/>
    <property type="match status" value="1"/>
</dbReference>
<proteinExistence type="predicted"/>
<dbReference type="PANTHER" id="PTHR43065:SF46">
    <property type="entry name" value="C4-DICARBOXYLATE TRANSPORT SENSOR PROTEIN DCTB"/>
    <property type="match status" value="1"/>
</dbReference>
<evidence type="ECO:0000256" key="8">
    <source>
        <dbReference type="ARBA" id="ARBA00022741"/>
    </source>
</evidence>
<evidence type="ECO:0000256" key="10">
    <source>
        <dbReference type="ARBA" id="ARBA00022840"/>
    </source>
</evidence>
<dbReference type="InterPro" id="IPR003661">
    <property type="entry name" value="HisK_dim/P_dom"/>
</dbReference>
<evidence type="ECO:0000256" key="4">
    <source>
        <dbReference type="ARBA" id="ARBA00022475"/>
    </source>
</evidence>
<evidence type="ECO:0000256" key="5">
    <source>
        <dbReference type="ARBA" id="ARBA00022553"/>
    </source>
</evidence>
<dbReference type="SMART" id="SM00387">
    <property type="entry name" value="HATPase_c"/>
    <property type="match status" value="1"/>
</dbReference>
<evidence type="ECO:0000256" key="13">
    <source>
        <dbReference type="ARBA" id="ARBA00023136"/>
    </source>
</evidence>
<keyword evidence="4" id="KW-1003">Cell membrane</keyword>
<evidence type="ECO:0000259" key="16">
    <source>
        <dbReference type="PROSITE" id="PS50109"/>
    </source>
</evidence>
<comment type="subcellular location">
    <subcellularLocation>
        <location evidence="2">Cell membrane</location>
        <topology evidence="2">Multi-pass membrane protein</topology>
    </subcellularLocation>
</comment>
<dbReference type="InterPro" id="IPR004358">
    <property type="entry name" value="Sig_transdc_His_kin-like_C"/>
</dbReference>
<dbReference type="Gene3D" id="3.30.450.20">
    <property type="entry name" value="PAS domain"/>
    <property type="match status" value="1"/>
</dbReference>
<dbReference type="CDD" id="cd00082">
    <property type="entry name" value="HisKA"/>
    <property type="match status" value="1"/>
</dbReference>
<accession>A0ABQ3KXQ3</accession>
<dbReference type="Gene3D" id="1.10.287.130">
    <property type="match status" value="1"/>
</dbReference>